<name>A0A6P6Y8P3_DERPT</name>
<dbReference type="SUPFAM" id="SSF53335">
    <property type="entry name" value="S-adenosyl-L-methionine-dependent methyltransferases"/>
    <property type="match status" value="1"/>
</dbReference>
<dbReference type="GO" id="GO:0032259">
    <property type="term" value="P:methylation"/>
    <property type="evidence" value="ECO:0007669"/>
    <property type="project" value="UniProtKB-KW"/>
</dbReference>
<evidence type="ECO:0000256" key="9">
    <source>
        <dbReference type="ARBA" id="ARBA00047885"/>
    </source>
</evidence>
<dbReference type="PANTHER" id="PTHR12753:SF0">
    <property type="entry name" value="ALPHA N-TERMINAL PROTEIN METHYLTRANSFERASE 1"/>
    <property type="match status" value="1"/>
</dbReference>
<keyword evidence="11" id="KW-1185">Reference proteome</keyword>
<evidence type="ECO:0000256" key="5">
    <source>
        <dbReference type="ARBA" id="ARBA00039112"/>
    </source>
</evidence>
<evidence type="ECO:0000313" key="12">
    <source>
        <dbReference type="RefSeq" id="XP_027200929.1"/>
    </source>
</evidence>
<dbReference type="InterPro" id="IPR029063">
    <property type="entry name" value="SAM-dependent_MTases_sf"/>
</dbReference>
<evidence type="ECO:0000256" key="8">
    <source>
        <dbReference type="ARBA" id="ARBA00047306"/>
    </source>
</evidence>
<evidence type="ECO:0000256" key="10">
    <source>
        <dbReference type="ARBA" id="ARBA00048167"/>
    </source>
</evidence>
<comment type="similarity">
    <text evidence="1">Belongs to the methyltransferase superfamily. NTM1 family.</text>
</comment>
<dbReference type="Proteomes" id="UP000515146">
    <property type="component" value="Unplaced"/>
</dbReference>
<keyword evidence="3" id="KW-0808">Transferase</keyword>
<dbReference type="KEGG" id="dpte:113794962"/>
<evidence type="ECO:0000256" key="4">
    <source>
        <dbReference type="ARBA" id="ARBA00022691"/>
    </source>
</evidence>
<dbReference type="AlphaFoldDB" id="A0A6P6Y8P3"/>
<comment type="catalytic activity">
    <reaction evidence="9">
        <text>N-terminal L-prolyl-L-prolyl-L-lysyl-[protein] + 2 S-adenosyl-L-methionine = N-terminal N,N-dimethyl-L-prolyl-L-prolyl-L-lysyl-[protein] + 2 S-adenosyl-L-homocysteine + 2 H(+)</text>
        <dbReference type="Rhea" id="RHEA:54736"/>
        <dbReference type="Rhea" id="RHEA-COMP:13787"/>
        <dbReference type="Rhea" id="RHEA-COMP:13974"/>
        <dbReference type="ChEBI" id="CHEBI:15378"/>
        <dbReference type="ChEBI" id="CHEBI:57856"/>
        <dbReference type="ChEBI" id="CHEBI:59789"/>
        <dbReference type="ChEBI" id="CHEBI:138059"/>
        <dbReference type="ChEBI" id="CHEBI:138318"/>
        <dbReference type="EC" id="2.1.1.244"/>
    </reaction>
</comment>
<sequence>MADYDDDDDLYEKSRTYWNRIAPNIDGMLGGWSNINTSDVDESRKLLRILLKPINQSNNRQLRCLDCGAGIGRVSKYVLSKFFDEIDLLEQNETFILKAKDFLGNDYHRVKNTFIQGMQEFTPIDGIIYDCIWGQWVYGYLTDEDLILFLEKCLRILNKQHGFIVIKDNVSGNNDPYVDEEDGFVTRTETQFLNIFSKVPNLIIKNIFRQKRMPKELLPVKMFVLVHQHSNINHYLNIDRNKKMANIEKFKRSFELIKQFTIQTPKISGQLPSEKSLISPKYL</sequence>
<dbReference type="CDD" id="cd02440">
    <property type="entry name" value="AdoMet_MTases"/>
    <property type="match status" value="1"/>
</dbReference>
<accession>A0A6P6Y8P3</accession>
<evidence type="ECO:0000256" key="1">
    <source>
        <dbReference type="ARBA" id="ARBA00009059"/>
    </source>
</evidence>
<dbReference type="Gene3D" id="3.40.50.150">
    <property type="entry name" value="Vaccinia Virus protein VP39"/>
    <property type="match status" value="1"/>
</dbReference>
<dbReference type="GO" id="GO:0005737">
    <property type="term" value="C:cytoplasm"/>
    <property type="evidence" value="ECO:0007669"/>
    <property type="project" value="TreeGrafter"/>
</dbReference>
<dbReference type="InterPro" id="IPR008576">
    <property type="entry name" value="MeTrfase_NTM1"/>
</dbReference>
<dbReference type="RefSeq" id="XP_027200929.1">
    <property type="nucleotide sequence ID" value="XM_027345128.1"/>
</dbReference>
<proteinExistence type="inferred from homology"/>
<reference evidence="12" key="1">
    <citation type="submission" date="2025-08" db="UniProtKB">
        <authorList>
            <consortium name="RefSeq"/>
        </authorList>
    </citation>
    <scope>IDENTIFICATION</scope>
    <source>
        <strain evidence="12">Airmid</strain>
    </source>
</reference>
<evidence type="ECO:0000256" key="6">
    <source>
        <dbReference type="ARBA" id="ARBA00039449"/>
    </source>
</evidence>
<evidence type="ECO:0000256" key="7">
    <source>
        <dbReference type="ARBA" id="ARBA00043129"/>
    </source>
</evidence>
<dbReference type="EC" id="2.1.1.244" evidence="5"/>
<dbReference type="FunCoup" id="A0A6P6Y8P3">
    <property type="interactions" value="1374"/>
</dbReference>
<evidence type="ECO:0000313" key="11">
    <source>
        <dbReference type="Proteomes" id="UP000515146"/>
    </source>
</evidence>
<dbReference type="Pfam" id="PF05891">
    <property type="entry name" value="Methyltransf_PK"/>
    <property type="match status" value="1"/>
</dbReference>
<protein>
    <recommendedName>
        <fullName evidence="6">Alpha N-terminal protein methyltransferase 1</fullName>
        <ecNumber evidence="5">2.1.1.244</ecNumber>
    </recommendedName>
    <alternativeName>
        <fullName evidence="7">X-Pro-Lys N-terminal protein methyltransferase 1</fullName>
    </alternativeName>
</protein>
<dbReference type="PANTHER" id="PTHR12753">
    <property type="entry name" value="AD-003 - RELATED"/>
    <property type="match status" value="1"/>
</dbReference>
<comment type="catalytic activity">
    <reaction evidence="10">
        <text>N-terminal L-alanyl-L-prolyl-L-lysyl-[protein] + 3 S-adenosyl-L-methionine = N-terminal N,N,N-trimethyl-L-alanyl-L-prolyl-L-lysyl-[protein] + 3 S-adenosyl-L-homocysteine + 3 H(+)</text>
        <dbReference type="Rhea" id="RHEA:54712"/>
        <dbReference type="Rhea" id="RHEA-COMP:13785"/>
        <dbReference type="Rhea" id="RHEA-COMP:13971"/>
        <dbReference type="ChEBI" id="CHEBI:15378"/>
        <dbReference type="ChEBI" id="CHEBI:57856"/>
        <dbReference type="ChEBI" id="CHEBI:59789"/>
        <dbReference type="ChEBI" id="CHEBI:138057"/>
        <dbReference type="ChEBI" id="CHEBI:138315"/>
        <dbReference type="EC" id="2.1.1.244"/>
    </reaction>
</comment>
<gene>
    <name evidence="12" type="primary">LOC113794962</name>
</gene>
<evidence type="ECO:0000256" key="2">
    <source>
        <dbReference type="ARBA" id="ARBA00022603"/>
    </source>
</evidence>
<dbReference type="CTD" id="36022"/>
<organism evidence="11 12">
    <name type="scientific">Dermatophagoides pteronyssinus</name>
    <name type="common">European house dust mite</name>
    <dbReference type="NCBI Taxonomy" id="6956"/>
    <lineage>
        <taxon>Eukaryota</taxon>
        <taxon>Metazoa</taxon>
        <taxon>Ecdysozoa</taxon>
        <taxon>Arthropoda</taxon>
        <taxon>Chelicerata</taxon>
        <taxon>Arachnida</taxon>
        <taxon>Acari</taxon>
        <taxon>Acariformes</taxon>
        <taxon>Sarcoptiformes</taxon>
        <taxon>Astigmata</taxon>
        <taxon>Psoroptidia</taxon>
        <taxon>Analgoidea</taxon>
        <taxon>Pyroglyphidae</taxon>
        <taxon>Dermatophagoidinae</taxon>
        <taxon>Dermatophagoides</taxon>
    </lineage>
</organism>
<dbReference type="OMA" id="PVRMYCL"/>
<dbReference type="OrthoDB" id="1298661at2759"/>
<keyword evidence="2" id="KW-0489">Methyltransferase</keyword>
<evidence type="ECO:0000256" key="3">
    <source>
        <dbReference type="ARBA" id="ARBA00022679"/>
    </source>
</evidence>
<dbReference type="GO" id="GO:0071885">
    <property type="term" value="F:N-terminal protein N-methyltransferase activity"/>
    <property type="evidence" value="ECO:0007669"/>
    <property type="project" value="UniProtKB-EC"/>
</dbReference>
<keyword evidence="4" id="KW-0949">S-adenosyl-L-methionine</keyword>
<comment type="catalytic activity">
    <reaction evidence="8">
        <text>N-terminal L-seryl-L-prolyl-L-lysyl-[protein] + 3 S-adenosyl-L-methionine = N-terminal N,N,N-trimethyl-L-seryl-L-prolyl-L-lysyl-[protein] + 3 S-adenosyl-L-homocysteine + 3 H(+)</text>
        <dbReference type="Rhea" id="RHEA:54724"/>
        <dbReference type="Rhea" id="RHEA-COMP:13789"/>
        <dbReference type="Rhea" id="RHEA-COMP:13973"/>
        <dbReference type="ChEBI" id="CHEBI:15378"/>
        <dbReference type="ChEBI" id="CHEBI:57856"/>
        <dbReference type="ChEBI" id="CHEBI:59789"/>
        <dbReference type="ChEBI" id="CHEBI:138061"/>
        <dbReference type="ChEBI" id="CHEBI:138317"/>
        <dbReference type="EC" id="2.1.1.244"/>
    </reaction>
</comment>
<dbReference type="InParanoid" id="A0A6P6Y8P3"/>